<name>A0A0K9F5H9_9BACI</name>
<sequence>MLIREAMGEDAEQVIAVIKNAEESNFMLFGPGERKLETEQFTKFIENINNNSHSALFIAEIEKNVVGYLIVQGNNMPSRVSHRAYIVVGIHSDFRGRKIGTALFSHLDDWAKEKGVHRLELTVMANNTAGVALYEKKGFEIEGTKRHSLYVDGEYIDEYFMAKLL</sequence>
<gene>
    <name evidence="2" type="ORF">ACZ11_19890</name>
</gene>
<dbReference type="InterPro" id="IPR000182">
    <property type="entry name" value="GNAT_dom"/>
</dbReference>
<dbReference type="PANTHER" id="PTHR43072">
    <property type="entry name" value="N-ACETYLTRANSFERASE"/>
    <property type="match status" value="1"/>
</dbReference>
<dbReference type="SUPFAM" id="SSF55729">
    <property type="entry name" value="Acyl-CoA N-acyltransferases (Nat)"/>
    <property type="match status" value="1"/>
</dbReference>
<dbReference type="GO" id="GO:0016747">
    <property type="term" value="F:acyltransferase activity, transferring groups other than amino-acyl groups"/>
    <property type="evidence" value="ECO:0007669"/>
    <property type="project" value="InterPro"/>
</dbReference>
<dbReference type="CDD" id="cd04301">
    <property type="entry name" value="NAT_SF"/>
    <property type="match status" value="1"/>
</dbReference>
<dbReference type="InterPro" id="IPR017255">
    <property type="entry name" value="AcTrfase_GNAT_prd"/>
</dbReference>
<dbReference type="GeneID" id="96600472"/>
<protein>
    <submittedName>
        <fullName evidence="2">GCN5 family acetyltransferase</fullName>
    </submittedName>
</protein>
<dbReference type="RefSeq" id="WP_049668272.1">
    <property type="nucleotide sequence ID" value="NZ_LFXJ01000010.1"/>
</dbReference>
<accession>A0A0K9F5H9</accession>
<organism evidence="2 3">
    <name type="scientific">Lysinibacillus xylanilyticus</name>
    <dbReference type="NCBI Taxonomy" id="582475"/>
    <lineage>
        <taxon>Bacteria</taxon>
        <taxon>Bacillati</taxon>
        <taxon>Bacillota</taxon>
        <taxon>Bacilli</taxon>
        <taxon>Bacillales</taxon>
        <taxon>Bacillaceae</taxon>
        <taxon>Lysinibacillus</taxon>
    </lineage>
</organism>
<reference evidence="3" key="1">
    <citation type="submission" date="2015-07" db="EMBL/GenBank/DDBJ databases">
        <authorList>
            <consortium name="Consortium for Microbial Forensics and Genomics (microFORGE)"/>
            <person name="Knight B.M."/>
            <person name="Roberts D.P."/>
            <person name="Lin D."/>
            <person name="Hari K."/>
            <person name="Fletcher J."/>
            <person name="Melcher U."/>
            <person name="Blagden T."/>
            <person name="Winegar R.A."/>
        </authorList>
    </citation>
    <scope>NUCLEOTIDE SEQUENCE [LARGE SCALE GENOMIC DNA]</scope>
    <source>
        <strain evidence="3">DSM 23493</strain>
    </source>
</reference>
<dbReference type="PIRSF" id="PIRSF037663">
    <property type="entry name" value="Acetyltransf_GNAT_prd"/>
    <property type="match status" value="1"/>
</dbReference>
<dbReference type="OrthoDB" id="9773249at2"/>
<dbReference type="InterPro" id="IPR016181">
    <property type="entry name" value="Acyl_CoA_acyltransferase"/>
</dbReference>
<dbReference type="AlphaFoldDB" id="A0A0K9F5H9"/>
<evidence type="ECO:0000313" key="3">
    <source>
        <dbReference type="Proteomes" id="UP000037326"/>
    </source>
</evidence>
<comment type="caution">
    <text evidence="2">The sequence shown here is derived from an EMBL/GenBank/DDBJ whole genome shotgun (WGS) entry which is preliminary data.</text>
</comment>
<dbReference type="PATRIC" id="fig|582475.4.peg.3060"/>
<proteinExistence type="predicted"/>
<keyword evidence="2" id="KW-0808">Transferase</keyword>
<dbReference type="Proteomes" id="UP000037326">
    <property type="component" value="Unassembled WGS sequence"/>
</dbReference>
<evidence type="ECO:0000259" key="1">
    <source>
        <dbReference type="PROSITE" id="PS51186"/>
    </source>
</evidence>
<evidence type="ECO:0000313" key="2">
    <source>
        <dbReference type="EMBL" id="KMY29366.1"/>
    </source>
</evidence>
<dbReference type="EMBL" id="LFXJ01000010">
    <property type="protein sequence ID" value="KMY29366.1"/>
    <property type="molecule type" value="Genomic_DNA"/>
</dbReference>
<feature type="domain" description="N-acetyltransferase" evidence="1">
    <location>
        <begin position="1"/>
        <end position="165"/>
    </location>
</feature>
<dbReference type="Gene3D" id="3.40.630.30">
    <property type="match status" value="1"/>
</dbReference>
<dbReference type="PROSITE" id="PS51186">
    <property type="entry name" value="GNAT"/>
    <property type="match status" value="1"/>
</dbReference>
<dbReference type="Pfam" id="PF00583">
    <property type="entry name" value="Acetyltransf_1"/>
    <property type="match status" value="1"/>
</dbReference>
<dbReference type="PANTHER" id="PTHR43072:SF52">
    <property type="entry name" value="GCN5-RELATED N-ACETYLTRANSFERASE"/>
    <property type="match status" value="1"/>
</dbReference>